<reference evidence="2 3" key="1">
    <citation type="journal article" date="2009" name="Nat. Genet.">
        <title>The genome of the cucumber, Cucumis sativus L.</title>
        <authorList>
            <person name="Huang S."/>
            <person name="Li R."/>
            <person name="Zhang Z."/>
            <person name="Li L."/>
            <person name="Gu X."/>
            <person name="Fan W."/>
            <person name="Lucas W.J."/>
            <person name="Wang X."/>
            <person name="Xie B."/>
            <person name="Ni P."/>
            <person name="Ren Y."/>
            <person name="Zhu H."/>
            <person name="Li J."/>
            <person name="Lin K."/>
            <person name="Jin W."/>
            <person name="Fei Z."/>
            <person name="Li G."/>
            <person name="Staub J."/>
            <person name="Kilian A."/>
            <person name="van der Vossen E.A."/>
            <person name="Wu Y."/>
            <person name="Guo J."/>
            <person name="He J."/>
            <person name="Jia Z."/>
            <person name="Ren Y."/>
            <person name="Tian G."/>
            <person name="Lu Y."/>
            <person name="Ruan J."/>
            <person name="Qian W."/>
            <person name="Wang M."/>
            <person name="Huang Q."/>
            <person name="Li B."/>
            <person name="Xuan Z."/>
            <person name="Cao J."/>
            <person name="Asan"/>
            <person name="Wu Z."/>
            <person name="Zhang J."/>
            <person name="Cai Q."/>
            <person name="Bai Y."/>
            <person name="Zhao B."/>
            <person name="Han Y."/>
            <person name="Li Y."/>
            <person name="Li X."/>
            <person name="Wang S."/>
            <person name="Shi Q."/>
            <person name="Liu S."/>
            <person name="Cho W.K."/>
            <person name="Kim J.Y."/>
            <person name="Xu Y."/>
            <person name="Heller-Uszynska K."/>
            <person name="Miao H."/>
            <person name="Cheng Z."/>
            <person name="Zhang S."/>
            <person name="Wu J."/>
            <person name="Yang Y."/>
            <person name="Kang H."/>
            <person name="Li M."/>
            <person name="Liang H."/>
            <person name="Ren X."/>
            <person name="Shi Z."/>
            <person name="Wen M."/>
            <person name="Jian M."/>
            <person name="Yang H."/>
            <person name="Zhang G."/>
            <person name="Yang Z."/>
            <person name="Chen R."/>
            <person name="Liu S."/>
            <person name="Li J."/>
            <person name="Ma L."/>
            <person name="Liu H."/>
            <person name="Zhou Y."/>
            <person name="Zhao J."/>
            <person name="Fang X."/>
            <person name="Li G."/>
            <person name="Fang L."/>
            <person name="Li Y."/>
            <person name="Liu D."/>
            <person name="Zheng H."/>
            <person name="Zhang Y."/>
            <person name="Qin N."/>
            <person name="Li Z."/>
            <person name="Yang G."/>
            <person name="Yang S."/>
            <person name="Bolund L."/>
            <person name="Kristiansen K."/>
            <person name="Zheng H."/>
            <person name="Li S."/>
            <person name="Zhang X."/>
            <person name="Yang H."/>
            <person name="Wang J."/>
            <person name="Sun R."/>
            <person name="Zhang B."/>
            <person name="Jiang S."/>
            <person name="Wang J."/>
            <person name="Du Y."/>
            <person name="Li S."/>
        </authorList>
    </citation>
    <scope>NUCLEOTIDE SEQUENCE [LARGE SCALE GENOMIC DNA]</scope>
    <source>
        <strain evidence="3">cv. 9930</strain>
    </source>
</reference>
<reference evidence="2 3" key="3">
    <citation type="journal article" date="2010" name="BMC Genomics">
        <title>Transcriptome sequencing and comparative analysis of cucumber flowers with different sex types.</title>
        <authorList>
            <person name="Guo S."/>
            <person name="Zheng Y."/>
            <person name="Joung J.G."/>
            <person name="Liu S."/>
            <person name="Zhang Z."/>
            <person name="Crasta O.R."/>
            <person name="Sobral B.W."/>
            <person name="Xu Y."/>
            <person name="Huang S."/>
            <person name="Fei Z."/>
        </authorList>
    </citation>
    <scope>NUCLEOTIDE SEQUENCE [LARGE SCALE GENOMIC DNA]</scope>
    <source>
        <strain evidence="3">cv. 9930</strain>
    </source>
</reference>
<sequence>MATAAAPSTTAMTILILTLTISSYCNAASVLPSNFANETITAMTSTIFCNGLLQQCFNVEENGIHYYSTPRTGSRASSVCGRFYNGSYIKCITTQGSPKPKDCRSAYDRTCSS</sequence>
<dbReference type="AlphaFoldDB" id="A0A0A0KY59"/>
<dbReference type="Gramene" id="KGN53789">
    <property type="protein sequence ID" value="KGN53789"/>
    <property type="gene ID" value="Csa_4G129550"/>
</dbReference>
<evidence type="ECO:0000313" key="3">
    <source>
        <dbReference type="Proteomes" id="UP000029981"/>
    </source>
</evidence>
<dbReference type="EMBL" id="CM002925">
    <property type="protein sequence ID" value="KGN53789.1"/>
    <property type="molecule type" value="Genomic_DNA"/>
</dbReference>
<keyword evidence="1" id="KW-0732">Signal</keyword>
<name>A0A0A0KY59_CUCSA</name>
<proteinExistence type="predicted"/>
<evidence type="ECO:0000256" key="1">
    <source>
        <dbReference type="SAM" id="SignalP"/>
    </source>
</evidence>
<keyword evidence="3" id="KW-1185">Reference proteome</keyword>
<feature type="chain" id="PRO_5001972597" evidence="1">
    <location>
        <begin position="28"/>
        <end position="113"/>
    </location>
</feature>
<reference evidence="2 3" key="2">
    <citation type="journal article" date="2009" name="PLoS ONE">
        <title>An integrated genetic and cytogenetic map of the cucumber genome.</title>
        <authorList>
            <person name="Ren Y."/>
            <person name="Zhang Z."/>
            <person name="Liu J."/>
            <person name="Staub J.E."/>
            <person name="Han Y."/>
            <person name="Cheng Z."/>
            <person name="Li X."/>
            <person name="Lu J."/>
            <person name="Miao H."/>
            <person name="Kang H."/>
            <person name="Xie B."/>
            <person name="Gu X."/>
            <person name="Wang X."/>
            <person name="Du Y."/>
            <person name="Jin W."/>
            <person name="Huang S."/>
        </authorList>
    </citation>
    <scope>NUCLEOTIDE SEQUENCE [LARGE SCALE GENOMIC DNA]</scope>
    <source>
        <strain evidence="3">cv. 9930</strain>
    </source>
</reference>
<feature type="signal peptide" evidence="1">
    <location>
        <begin position="1"/>
        <end position="27"/>
    </location>
</feature>
<dbReference type="Proteomes" id="UP000029981">
    <property type="component" value="Chromosome 4"/>
</dbReference>
<organism evidence="2 3">
    <name type="scientific">Cucumis sativus</name>
    <name type="common">Cucumber</name>
    <dbReference type="NCBI Taxonomy" id="3659"/>
    <lineage>
        <taxon>Eukaryota</taxon>
        <taxon>Viridiplantae</taxon>
        <taxon>Streptophyta</taxon>
        <taxon>Embryophyta</taxon>
        <taxon>Tracheophyta</taxon>
        <taxon>Spermatophyta</taxon>
        <taxon>Magnoliopsida</taxon>
        <taxon>eudicotyledons</taxon>
        <taxon>Gunneridae</taxon>
        <taxon>Pentapetalae</taxon>
        <taxon>rosids</taxon>
        <taxon>fabids</taxon>
        <taxon>Cucurbitales</taxon>
        <taxon>Cucurbitaceae</taxon>
        <taxon>Benincaseae</taxon>
        <taxon>Cucumis</taxon>
    </lineage>
</organism>
<accession>A0A0A0KY59</accession>
<protein>
    <submittedName>
        <fullName evidence="2">Uncharacterized protein</fullName>
    </submittedName>
</protein>
<gene>
    <name evidence="2" type="ORF">Csa_4G129550</name>
</gene>
<reference evidence="2 3" key="4">
    <citation type="journal article" date="2011" name="BMC Genomics">
        <title>RNA-Seq improves annotation of protein-coding genes in the cucumber genome.</title>
        <authorList>
            <person name="Li Z."/>
            <person name="Zhang Z."/>
            <person name="Yan P."/>
            <person name="Huang S."/>
            <person name="Fei Z."/>
            <person name="Lin K."/>
        </authorList>
    </citation>
    <scope>NUCLEOTIDE SEQUENCE [LARGE SCALE GENOMIC DNA]</scope>
    <source>
        <strain evidence="3">cv. 9930</strain>
    </source>
</reference>
<evidence type="ECO:0000313" key="2">
    <source>
        <dbReference type="EMBL" id="KGN53789.1"/>
    </source>
</evidence>